<comment type="caution">
    <text evidence="5">The sequence shown here is derived from an EMBL/GenBank/DDBJ whole genome shotgun (WGS) entry which is preliminary data.</text>
</comment>
<keyword evidence="6" id="KW-1185">Reference proteome</keyword>
<name>A0ABV5K6A8_9ACTN</name>
<dbReference type="PROSITE" id="PS00622">
    <property type="entry name" value="HTH_LUXR_1"/>
    <property type="match status" value="1"/>
</dbReference>
<keyword evidence="1" id="KW-0805">Transcription regulation</keyword>
<accession>A0ABV5K6A8</accession>
<evidence type="ECO:0000313" key="6">
    <source>
        <dbReference type="Proteomes" id="UP001589750"/>
    </source>
</evidence>
<dbReference type="SUPFAM" id="SSF46894">
    <property type="entry name" value="C-terminal effector domain of the bipartite response regulators"/>
    <property type="match status" value="1"/>
</dbReference>
<feature type="domain" description="HTH luxR-type" evidence="4">
    <location>
        <begin position="150"/>
        <end position="215"/>
    </location>
</feature>
<dbReference type="SMART" id="SM00421">
    <property type="entry name" value="HTH_LUXR"/>
    <property type="match status" value="1"/>
</dbReference>
<dbReference type="PANTHER" id="PTHR44688">
    <property type="entry name" value="DNA-BINDING TRANSCRIPTIONAL ACTIVATOR DEVR_DOSR"/>
    <property type="match status" value="1"/>
</dbReference>
<dbReference type="PRINTS" id="PR00038">
    <property type="entry name" value="HTHLUXR"/>
</dbReference>
<organism evidence="5 6">
    <name type="scientific">Nocardioides plantarum</name>
    <dbReference type="NCBI Taxonomy" id="29299"/>
    <lineage>
        <taxon>Bacteria</taxon>
        <taxon>Bacillati</taxon>
        <taxon>Actinomycetota</taxon>
        <taxon>Actinomycetes</taxon>
        <taxon>Propionibacteriales</taxon>
        <taxon>Nocardioidaceae</taxon>
        <taxon>Nocardioides</taxon>
    </lineage>
</organism>
<dbReference type="Pfam" id="PF00196">
    <property type="entry name" value="GerE"/>
    <property type="match status" value="1"/>
</dbReference>
<dbReference type="PANTHER" id="PTHR44688:SF16">
    <property type="entry name" value="DNA-BINDING TRANSCRIPTIONAL ACTIVATOR DEVR_DOSR"/>
    <property type="match status" value="1"/>
</dbReference>
<dbReference type="EMBL" id="JBHMDG010000005">
    <property type="protein sequence ID" value="MFB9312277.1"/>
    <property type="molecule type" value="Genomic_DNA"/>
</dbReference>
<keyword evidence="2" id="KW-0238">DNA-binding</keyword>
<evidence type="ECO:0000259" key="4">
    <source>
        <dbReference type="PROSITE" id="PS50043"/>
    </source>
</evidence>
<dbReference type="PROSITE" id="PS50043">
    <property type="entry name" value="HTH_LUXR_2"/>
    <property type="match status" value="1"/>
</dbReference>
<evidence type="ECO:0000256" key="1">
    <source>
        <dbReference type="ARBA" id="ARBA00023015"/>
    </source>
</evidence>
<evidence type="ECO:0000256" key="2">
    <source>
        <dbReference type="ARBA" id="ARBA00023125"/>
    </source>
</evidence>
<dbReference type="InterPro" id="IPR000792">
    <property type="entry name" value="Tscrpt_reg_LuxR_C"/>
</dbReference>
<dbReference type="InterPro" id="IPR036388">
    <property type="entry name" value="WH-like_DNA-bd_sf"/>
</dbReference>
<sequence>MARTNPLRITLVDDSDLAAAGLRTLMAPYADRVAVIDNRDALAHPDALDVVLYEPMGQTSMSRSLLRDLQSMGAAQAAVFSWAGPDQLPASPTNPHLAKSLTASQIVVSVERLVEGRFETAPVSQRVVLAPVDETVVVIDEEEPGLEESMGYEDVGLTPREGEIVSLIVSGLSNREIGERLQLSINSVKTYIRSAYRKMGVERRTQAVLWGLDNGIHVERSHALVG</sequence>
<evidence type="ECO:0000313" key="5">
    <source>
        <dbReference type="EMBL" id="MFB9312277.1"/>
    </source>
</evidence>
<dbReference type="CDD" id="cd06170">
    <property type="entry name" value="LuxR_C_like"/>
    <property type="match status" value="1"/>
</dbReference>
<dbReference type="Gene3D" id="1.10.10.10">
    <property type="entry name" value="Winged helix-like DNA-binding domain superfamily/Winged helix DNA-binding domain"/>
    <property type="match status" value="1"/>
</dbReference>
<dbReference type="RefSeq" id="WP_140008396.1">
    <property type="nucleotide sequence ID" value="NZ_JBHMDG010000005.1"/>
</dbReference>
<gene>
    <name evidence="5" type="ORF">ACFFRI_04405</name>
</gene>
<dbReference type="Proteomes" id="UP001589750">
    <property type="component" value="Unassembled WGS sequence"/>
</dbReference>
<evidence type="ECO:0000256" key="3">
    <source>
        <dbReference type="ARBA" id="ARBA00023163"/>
    </source>
</evidence>
<proteinExistence type="predicted"/>
<keyword evidence="3" id="KW-0804">Transcription</keyword>
<protein>
    <submittedName>
        <fullName evidence="5">Response regulator transcription factor</fullName>
    </submittedName>
</protein>
<dbReference type="InterPro" id="IPR016032">
    <property type="entry name" value="Sig_transdc_resp-reg_C-effctor"/>
</dbReference>
<reference evidence="5 6" key="1">
    <citation type="submission" date="2024-09" db="EMBL/GenBank/DDBJ databases">
        <authorList>
            <person name="Sun Q."/>
            <person name="Mori K."/>
        </authorList>
    </citation>
    <scope>NUCLEOTIDE SEQUENCE [LARGE SCALE GENOMIC DNA]</scope>
    <source>
        <strain evidence="5 6">JCM 9626</strain>
    </source>
</reference>